<protein>
    <submittedName>
        <fullName evidence="2">Uncharacterized protein</fullName>
    </submittedName>
</protein>
<feature type="compositionally biased region" description="Basic and acidic residues" evidence="1">
    <location>
        <begin position="237"/>
        <end position="247"/>
    </location>
</feature>
<proteinExistence type="predicted"/>
<gene>
    <name evidence="2" type="ORF">PLEPLA_LOCUS43315</name>
</gene>
<dbReference type="Proteomes" id="UP001153269">
    <property type="component" value="Unassembled WGS sequence"/>
</dbReference>
<comment type="caution">
    <text evidence="2">The sequence shown here is derived from an EMBL/GenBank/DDBJ whole genome shotgun (WGS) entry which is preliminary data.</text>
</comment>
<reference evidence="2" key="1">
    <citation type="submission" date="2020-03" db="EMBL/GenBank/DDBJ databases">
        <authorList>
            <person name="Weist P."/>
        </authorList>
    </citation>
    <scope>NUCLEOTIDE SEQUENCE</scope>
</reference>
<sequence length="271" mass="29994">MRQLRSVRGGTGRSVRPLRTGGTLGVLLTHSPWNNQGQLPVHVPFFFFSFFPSLLLRFSRRTPEQRPALKVAAARCHRCHGRALTQLCLLVRFPPGEAAPIRASYAPVPLIYTRQWWWWWCCWSGGMDIALFPCVSKPPRGTLLTTHAFWLFSFLSFVVNSSPNAFTRQQQPDISTRLTLRSPLSPCFFFVLTLATSLPPPPLPASAGGAAAQTHIIKPRQAVLGWKCSRVPAGGCERRVPAGERSDPAGSSSAQPGLAEAGERQERGRQR</sequence>
<dbReference type="EMBL" id="CADEAL010004259">
    <property type="protein sequence ID" value="CAB1455534.1"/>
    <property type="molecule type" value="Genomic_DNA"/>
</dbReference>
<evidence type="ECO:0000313" key="3">
    <source>
        <dbReference type="Proteomes" id="UP001153269"/>
    </source>
</evidence>
<feature type="region of interest" description="Disordered" evidence="1">
    <location>
        <begin position="237"/>
        <end position="271"/>
    </location>
</feature>
<keyword evidence="3" id="KW-1185">Reference proteome</keyword>
<dbReference type="AlphaFoldDB" id="A0A9N7ZBD2"/>
<feature type="compositionally biased region" description="Basic and acidic residues" evidence="1">
    <location>
        <begin position="261"/>
        <end position="271"/>
    </location>
</feature>
<organism evidence="2 3">
    <name type="scientific">Pleuronectes platessa</name>
    <name type="common">European plaice</name>
    <dbReference type="NCBI Taxonomy" id="8262"/>
    <lineage>
        <taxon>Eukaryota</taxon>
        <taxon>Metazoa</taxon>
        <taxon>Chordata</taxon>
        <taxon>Craniata</taxon>
        <taxon>Vertebrata</taxon>
        <taxon>Euteleostomi</taxon>
        <taxon>Actinopterygii</taxon>
        <taxon>Neopterygii</taxon>
        <taxon>Teleostei</taxon>
        <taxon>Neoteleostei</taxon>
        <taxon>Acanthomorphata</taxon>
        <taxon>Carangaria</taxon>
        <taxon>Pleuronectiformes</taxon>
        <taxon>Pleuronectoidei</taxon>
        <taxon>Pleuronectidae</taxon>
        <taxon>Pleuronectes</taxon>
    </lineage>
</organism>
<accession>A0A9N7ZBD2</accession>
<evidence type="ECO:0000313" key="2">
    <source>
        <dbReference type="EMBL" id="CAB1455534.1"/>
    </source>
</evidence>
<evidence type="ECO:0000256" key="1">
    <source>
        <dbReference type="SAM" id="MobiDB-lite"/>
    </source>
</evidence>
<name>A0A9N7ZBD2_PLEPL</name>